<evidence type="ECO:0000313" key="2">
    <source>
        <dbReference type="EMBL" id="MEI4768970.1"/>
    </source>
</evidence>
<accession>A0ABU8F3X9</accession>
<sequence>MADLHFREKLKNIEKAASTSNEVPEKAKNLGMGCFTLGTILLIAFLIFLAFSLFINGILIGSSISFFIAIILVFVLIKLWTAPKLP</sequence>
<keyword evidence="3" id="KW-1185">Reference proteome</keyword>
<feature type="transmembrane region" description="Helical" evidence="1">
    <location>
        <begin position="30"/>
        <end position="51"/>
    </location>
</feature>
<organism evidence="2 3">
    <name type="scientific">Psychrobacillus mangrovi</name>
    <dbReference type="NCBI Taxonomy" id="3117745"/>
    <lineage>
        <taxon>Bacteria</taxon>
        <taxon>Bacillati</taxon>
        <taxon>Bacillota</taxon>
        <taxon>Bacilli</taxon>
        <taxon>Bacillales</taxon>
        <taxon>Bacillaceae</taxon>
        <taxon>Psychrobacillus</taxon>
    </lineage>
</organism>
<keyword evidence="1" id="KW-0812">Transmembrane</keyword>
<proteinExistence type="predicted"/>
<evidence type="ECO:0000313" key="3">
    <source>
        <dbReference type="Proteomes" id="UP001364890"/>
    </source>
</evidence>
<dbReference type="RefSeq" id="WP_336496519.1">
    <property type="nucleotide sequence ID" value="NZ_JBAWSY010000002.1"/>
</dbReference>
<evidence type="ECO:0000256" key="1">
    <source>
        <dbReference type="SAM" id="Phobius"/>
    </source>
</evidence>
<keyword evidence="1" id="KW-1133">Transmembrane helix</keyword>
<keyword evidence="1" id="KW-0472">Membrane</keyword>
<comment type="caution">
    <text evidence="2">The sequence shown here is derived from an EMBL/GenBank/DDBJ whole genome shotgun (WGS) entry which is preliminary data.</text>
</comment>
<gene>
    <name evidence="2" type="ORF">WAX74_04765</name>
</gene>
<dbReference type="EMBL" id="JBAWSY010000002">
    <property type="protein sequence ID" value="MEI4768970.1"/>
    <property type="molecule type" value="Genomic_DNA"/>
</dbReference>
<reference evidence="2 3" key="1">
    <citation type="submission" date="2024-01" db="EMBL/GenBank/DDBJ databases">
        <title>Seven novel Bacillus-like species.</title>
        <authorList>
            <person name="Liu G."/>
        </authorList>
    </citation>
    <scope>NUCLEOTIDE SEQUENCE [LARGE SCALE GENOMIC DNA]</scope>
    <source>
        <strain evidence="2 3">FJAT-51614</strain>
    </source>
</reference>
<feature type="transmembrane region" description="Helical" evidence="1">
    <location>
        <begin position="58"/>
        <end position="80"/>
    </location>
</feature>
<protein>
    <recommendedName>
        <fullName evidence="4">Phage holin family protein</fullName>
    </recommendedName>
</protein>
<dbReference type="Proteomes" id="UP001364890">
    <property type="component" value="Unassembled WGS sequence"/>
</dbReference>
<evidence type="ECO:0008006" key="4">
    <source>
        <dbReference type="Google" id="ProtNLM"/>
    </source>
</evidence>
<name>A0ABU8F3X9_9BACI</name>